<comment type="subcellular location">
    <subcellularLocation>
        <location evidence="1">Cytoplasm</location>
    </subcellularLocation>
</comment>
<gene>
    <name evidence="7" type="ORF">JG30_09590</name>
</gene>
<keyword evidence="5" id="KW-0131">Cell cycle</keyword>
<sequence>MVLTPKDIQDKNFRSQIRGYDRNQVDGFLDQIIQDYSQQFDYIHDLEQQLKTSQKDLSDAQQQISYFNELQNTVNESIIVAQNAADQVKGQANIQAQTLLKQTRARVEKMVDQAIAHSQDLIHDAKVKAQQLVEQTQRIQRQLQQDYTNLQSVAQAQQSLLQSTPWQQLVDKENSVDVSTIEAQAKEYLNNLSQLAYSIKNNATDSQSQKQSLTNSDSEKQTPAQNEYKDIDNSPKIVDNQNHNPN</sequence>
<keyword evidence="8" id="KW-1185">Reference proteome</keyword>
<dbReference type="InterPro" id="IPR019933">
    <property type="entry name" value="DivIVA_domain"/>
</dbReference>
<dbReference type="Gene3D" id="6.10.250.660">
    <property type="match status" value="1"/>
</dbReference>
<evidence type="ECO:0000256" key="6">
    <source>
        <dbReference type="SAM" id="MobiDB-lite"/>
    </source>
</evidence>
<feature type="region of interest" description="Disordered" evidence="6">
    <location>
        <begin position="203"/>
        <end position="246"/>
    </location>
</feature>
<evidence type="ECO:0000256" key="2">
    <source>
        <dbReference type="ARBA" id="ARBA00022490"/>
    </source>
</evidence>
<dbReference type="PATRIC" id="fig|1218492.5.peg.1100"/>
<dbReference type="Proteomes" id="UP000033558">
    <property type="component" value="Unassembled WGS sequence"/>
</dbReference>
<keyword evidence="3" id="KW-0132">Cell division</keyword>
<evidence type="ECO:0000256" key="4">
    <source>
        <dbReference type="ARBA" id="ARBA00023054"/>
    </source>
</evidence>
<organism evidence="7 8">
    <name type="scientific">Bombilactobacillus mellifer</name>
    <dbReference type="NCBI Taxonomy" id="1218492"/>
    <lineage>
        <taxon>Bacteria</taxon>
        <taxon>Bacillati</taxon>
        <taxon>Bacillota</taxon>
        <taxon>Bacilli</taxon>
        <taxon>Lactobacillales</taxon>
        <taxon>Lactobacillaceae</taxon>
        <taxon>Bombilactobacillus</taxon>
    </lineage>
</organism>
<comment type="caution">
    <text evidence="7">The sequence shown here is derived from an EMBL/GenBank/DDBJ whole genome shotgun (WGS) entry which is preliminary data.</text>
</comment>
<dbReference type="HOGENOM" id="CLU_076854_0_2_9"/>
<reference evidence="7 8" key="1">
    <citation type="submission" date="2015-01" db="EMBL/GenBank/DDBJ databases">
        <title>Comparative genomics of the lactic acid bacteria isolated from the honey bee gut.</title>
        <authorList>
            <person name="Ellegaard K.M."/>
            <person name="Tamarit D."/>
            <person name="Javelind E."/>
            <person name="Olofsson T."/>
            <person name="Andersson S.G."/>
            <person name="Vasquez A."/>
        </authorList>
    </citation>
    <scope>NUCLEOTIDE SEQUENCE [LARGE SCALE GENOMIC DNA]</scope>
    <source>
        <strain evidence="7 8">Bin4</strain>
    </source>
</reference>
<evidence type="ECO:0000313" key="8">
    <source>
        <dbReference type="Proteomes" id="UP000033558"/>
    </source>
</evidence>
<dbReference type="InterPro" id="IPR007793">
    <property type="entry name" value="DivIVA_fam"/>
</dbReference>
<dbReference type="EMBL" id="JXJQ01000008">
    <property type="protein sequence ID" value="KJY61905.1"/>
    <property type="molecule type" value="Genomic_DNA"/>
</dbReference>
<dbReference type="GO" id="GO:0051301">
    <property type="term" value="P:cell division"/>
    <property type="evidence" value="ECO:0007669"/>
    <property type="project" value="UniProtKB-KW"/>
</dbReference>
<evidence type="ECO:0000256" key="5">
    <source>
        <dbReference type="ARBA" id="ARBA00023306"/>
    </source>
</evidence>
<keyword evidence="2" id="KW-0963">Cytoplasm</keyword>
<feature type="compositionally biased region" description="Polar residues" evidence="6">
    <location>
        <begin position="203"/>
        <end position="225"/>
    </location>
</feature>
<keyword evidence="4" id="KW-0175">Coiled coil</keyword>
<dbReference type="PANTHER" id="PTHR35794:SF1">
    <property type="entry name" value="CELL CYCLE PROTEIN GPSB"/>
    <property type="match status" value="1"/>
</dbReference>
<dbReference type="PANTHER" id="PTHR35794">
    <property type="entry name" value="CELL DIVISION PROTEIN DIVIVA"/>
    <property type="match status" value="1"/>
</dbReference>
<evidence type="ECO:0000256" key="1">
    <source>
        <dbReference type="ARBA" id="ARBA00004496"/>
    </source>
</evidence>
<name>A0A0F4LTG0_9LACO</name>
<dbReference type="NCBIfam" id="TIGR03544">
    <property type="entry name" value="DivI1A_domain"/>
    <property type="match status" value="1"/>
</dbReference>
<evidence type="ECO:0008006" key="9">
    <source>
        <dbReference type="Google" id="ProtNLM"/>
    </source>
</evidence>
<dbReference type="STRING" id="1218492.JG30_09590"/>
<proteinExistence type="predicted"/>
<evidence type="ECO:0000313" key="7">
    <source>
        <dbReference type="EMBL" id="KJY61905.1"/>
    </source>
</evidence>
<dbReference type="AlphaFoldDB" id="A0A0F4LTG0"/>
<protein>
    <recommendedName>
        <fullName evidence="9">DivIVA domain-containing protein</fullName>
    </recommendedName>
</protein>
<dbReference type="RefSeq" id="WP_046316648.1">
    <property type="nucleotide sequence ID" value="NZ_JAMBJK010000001.1"/>
</dbReference>
<evidence type="ECO:0000256" key="3">
    <source>
        <dbReference type="ARBA" id="ARBA00022618"/>
    </source>
</evidence>
<dbReference type="GO" id="GO:0005737">
    <property type="term" value="C:cytoplasm"/>
    <property type="evidence" value="ECO:0007669"/>
    <property type="project" value="UniProtKB-SubCell"/>
</dbReference>
<dbReference type="Pfam" id="PF05103">
    <property type="entry name" value="DivIVA"/>
    <property type="match status" value="1"/>
</dbReference>
<accession>A0A0F4LTG0</accession>